<feature type="region of interest" description="Disordered" evidence="1">
    <location>
        <begin position="15"/>
        <end position="162"/>
    </location>
</feature>
<dbReference type="Proteomes" id="UP000812287">
    <property type="component" value="Unassembled WGS sequence"/>
</dbReference>
<dbReference type="GeneID" id="66107251"/>
<dbReference type="EMBL" id="MU250524">
    <property type="protein sequence ID" value="KAG7451941.1"/>
    <property type="molecule type" value="Genomic_DNA"/>
</dbReference>
<sequence length="162" mass="17170">MYSGYPASYIHLRGHGSARSGYPPIPRSYARYGEEDDQPFMPSSGGGIRVQEPDEPTLPLSSGQEISLLDQEAGSHTHDEMPTRARDPGYEHGGSSGPMRPFDVSGHSRGSGYGSPTSQRGSNSPPSGYPSSSAAYPPGYATAVTGLPSPFASLDPGQRYYD</sequence>
<protein>
    <submittedName>
        <fullName evidence="2">Uncharacterized protein</fullName>
    </submittedName>
</protein>
<gene>
    <name evidence="2" type="ORF">BT62DRAFT_926140</name>
</gene>
<reference evidence="2" key="1">
    <citation type="submission" date="2020-11" db="EMBL/GenBank/DDBJ databases">
        <title>Adaptations for nitrogen fixation in a non-lichenized fungal sporocarp promotes dispersal by wood-feeding termites.</title>
        <authorList>
            <consortium name="DOE Joint Genome Institute"/>
            <person name="Koch R.A."/>
            <person name="Yoon G."/>
            <person name="Arayal U."/>
            <person name="Lail K."/>
            <person name="Amirebrahimi M."/>
            <person name="Labutti K."/>
            <person name="Lipzen A."/>
            <person name="Riley R."/>
            <person name="Barry K."/>
            <person name="Henrissat B."/>
            <person name="Grigoriev I.V."/>
            <person name="Herr J.R."/>
            <person name="Aime M.C."/>
        </authorList>
    </citation>
    <scope>NUCLEOTIDE SEQUENCE</scope>
    <source>
        <strain evidence="2">MCA 3950</strain>
    </source>
</reference>
<name>A0A9P8AY74_9AGAR</name>
<evidence type="ECO:0000313" key="2">
    <source>
        <dbReference type="EMBL" id="KAG7451941.1"/>
    </source>
</evidence>
<accession>A0A9P8AY74</accession>
<keyword evidence="3" id="KW-1185">Reference proteome</keyword>
<dbReference type="RefSeq" id="XP_043045441.1">
    <property type="nucleotide sequence ID" value="XM_043184954.1"/>
</dbReference>
<evidence type="ECO:0000256" key="1">
    <source>
        <dbReference type="SAM" id="MobiDB-lite"/>
    </source>
</evidence>
<feature type="compositionally biased region" description="Low complexity" evidence="1">
    <location>
        <begin position="121"/>
        <end position="141"/>
    </location>
</feature>
<evidence type="ECO:0000313" key="3">
    <source>
        <dbReference type="Proteomes" id="UP000812287"/>
    </source>
</evidence>
<comment type="caution">
    <text evidence="2">The sequence shown here is derived from an EMBL/GenBank/DDBJ whole genome shotgun (WGS) entry which is preliminary data.</text>
</comment>
<organism evidence="2 3">
    <name type="scientific">Guyanagaster necrorhizus</name>
    <dbReference type="NCBI Taxonomy" id="856835"/>
    <lineage>
        <taxon>Eukaryota</taxon>
        <taxon>Fungi</taxon>
        <taxon>Dikarya</taxon>
        <taxon>Basidiomycota</taxon>
        <taxon>Agaricomycotina</taxon>
        <taxon>Agaricomycetes</taxon>
        <taxon>Agaricomycetidae</taxon>
        <taxon>Agaricales</taxon>
        <taxon>Marasmiineae</taxon>
        <taxon>Physalacriaceae</taxon>
        <taxon>Guyanagaster</taxon>
    </lineage>
</organism>
<feature type="compositionally biased region" description="Basic and acidic residues" evidence="1">
    <location>
        <begin position="73"/>
        <end position="90"/>
    </location>
</feature>
<proteinExistence type="predicted"/>
<dbReference type="AlphaFoldDB" id="A0A9P8AY74"/>
<dbReference type="OrthoDB" id="5954824at2759"/>